<gene>
    <name evidence="2" type="ORF">Tci_033478</name>
</gene>
<sequence>MYDEYNVLVKMALGYLYQSPQPIHQLDVKNAFLNGDLSETVNMHQPPGFVDARQSSQVAYLLIYVDDIILTASTPALLEQIIYSLHNEFDMTDIEALNYFLEFGLQLYAFATTSLVGYTDVDWAGFPSTRKSTLETAWLRNLLCELHSSLSTVTLVYCDNVSVVYMSVNPVQHQRTKHIEIDIHFIRDIVTARQELNNRNAMEISQKAKIRWSIEGVENSKYFHGIMNKKRSQLAIRGNLANGEWILEPHRVKNKLFTHFKKQFLPIQAPSICFDFTFPTRLSSDQVQDLEHIVTYEEISSCLNNAMGSVLINGSPTLEFQFHKGLKQGEVALKVLYKRLYALEMCKSISVAEKMDHPSLSHTFRRMPRGGVKQENYDLLCSKVTDLVLLNISDRWYWSLEGSQEFSVKSSCILIDNTILPKAKVPTRWLRVIPIKKSIDLWEFSTKACSLIR</sequence>
<organism evidence="2">
    <name type="scientific">Tanacetum cinerariifolium</name>
    <name type="common">Dalmatian daisy</name>
    <name type="synonym">Chrysanthemum cinerariifolium</name>
    <dbReference type="NCBI Taxonomy" id="118510"/>
    <lineage>
        <taxon>Eukaryota</taxon>
        <taxon>Viridiplantae</taxon>
        <taxon>Streptophyta</taxon>
        <taxon>Embryophyta</taxon>
        <taxon>Tracheophyta</taxon>
        <taxon>Spermatophyta</taxon>
        <taxon>Magnoliopsida</taxon>
        <taxon>eudicotyledons</taxon>
        <taxon>Gunneridae</taxon>
        <taxon>Pentapetalae</taxon>
        <taxon>asterids</taxon>
        <taxon>campanulids</taxon>
        <taxon>Asterales</taxon>
        <taxon>Asteraceae</taxon>
        <taxon>Asteroideae</taxon>
        <taxon>Anthemideae</taxon>
        <taxon>Anthemidinae</taxon>
        <taxon>Tanacetum</taxon>
    </lineage>
</organism>
<comment type="caution">
    <text evidence="2">The sequence shown here is derived from an EMBL/GenBank/DDBJ whole genome shotgun (WGS) entry which is preliminary data.</text>
</comment>
<dbReference type="CDD" id="cd09272">
    <property type="entry name" value="RNase_HI_RT_Ty1"/>
    <property type="match status" value="1"/>
</dbReference>
<protein>
    <submittedName>
        <fullName evidence="2">Ribonuclease H-like domain-containing protein</fullName>
    </submittedName>
</protein>
<dbReference type="InterPro" id="IPR043502">
    <property type="entry name" value="DNA/RNA_pol_sf"/>
</dbReference>
<dbReference type="AlphaFoldDB" id="A0A6L2LK45"/>
<dbReference type="EMBL" id="BKCJ010004514">
    <property type="protein sequence ID" value="GEU61500.1"/>
    <property type="molecule type" value="Genomic_DNA"/>
</dbReference>
<dbReference type="PANTHER" id="PTHR11439">
    <property type="entry name" value="GAG-POL-RELATED RETROTRANSPOSON"/>
    <property type="match status" value="1"/>
</dbReference>
<dbReference type="SUPFAM" id="SSF56672">
    <property type="entry name" value="DNA/RNA polymerases"/>
    <property type="match status" value="1"/>
</dbReference>
<accession>A0A6L2LK45</accession>
<name>A0A6L2LK45_TANCI</name>
<feature type="domain" description="Reverse transcriptase Ty1/copia-type" evidence="1">
    <location>
        <begin position="9"/>
        <end position="59"/>
    </location>
</feature>
<reference evidence="2" key="1">
    <citation type="journal article" date="2019" name="Sci. Rep.">
        <title>Draft genome of Tanacetum cinerariifolium, the natural source of mosquito coil.</title>
        <authorList>
            <person name="Yamashiro T."/>
            <person name="Shiraishi A."/>
            <person name="Satake H."/>
            <person name="Nakayama K."/>
        </authorList>
    </citation>
    <scope>NUCLEOTIDE SEQUENCE</scope>
</reference>
<dbReference type="PANTHER" id="PTHR11439:SF524">
    <property type="entry name" value="RNA-DIRECTED DNA POLYMERASE, PROTEIN KINASE RLK-PELLE-DLSV FAMILY"/>
    <property type="match status" value="1"/>
</dbReference>
<evidence type="ECO:0000313" key="2">
    <source>
        <dbReference type="EMBL" id="GEU61500.1"/>
    </source>
</evidence>
<evidence type="ECO:0000259" key="1">
    <source>
        <dbReference type="Pfam" id="PF07727"/>
    </source>
</evidence>
<dbReference type="InterPro" id="IPR013103">
    <property type="entry name" value="RVT_2"/>
</dbReference>
<dbReference type="Pfam" id="PF07727">
    <property type="entry name" value="RVT_2"/>
    <property type="match status" value="1"/>
</dbReference>
<proteinExistence type="predicted"/>